<dbReference type="Proteomes" id="UP000075243">
    <property type="component" value="Unassembled WGS sequence"/>
</dbReference>
<evidence type="ECO:0000313" key="1">
    <source>
        <dbReference type="EMBL" id="KYP35213.1"/>
    </source>
</evidence>
<accession>A0A151QY84</accession>
<reference evidence="1" key="1">
    <citation type="journal article" date="2012" name="Nat. Biotechnol.">
        <title>Draft genome sequence of pigeonpea (Cajanus cajan), an orphan legume crop of resource-poor farmers.</title>
        <authorList>
            <person name="Varshney R.K."/>
            <person name="Chen W."/>
            <person name="Li Y."/>
            <person name="Bharti A.K."/>
            <person name="Saxena R.K."/>
            <person name="Schlueter J.A."/>
            <person name="Donoghue M.T."/>
            <person name="Azam S."/>
            <person name="Fan G."/>
            <person name="Whaley A.M."/>
            <person name="Farmer A.D."/>
            <person name="Sheridan J."/>
            <person name="Iwata A."/>
            <person name="Tuteja R."/>
            <person name="Penmetsa R.V."/>
            <person name="Wu W."/>
            <person name="Upadhyaya H.D."/>
            <person name="Yang S.P."/>
            <person name="Shah T."/>
            <person name="Saxena K.B."/>
            <person name="Michael T."/>
            <person name="McCombie W.R."/>
            <person name="Yang B."/>
            <person name="Zhang G."/>
            <person name="Yang H."/>
            <person name="Wang J."/>
            <person name="Spillane C."/>
            <person name="Cook D.R."/>
            <person name="May G.D."/>
            <person name="Xu X."/>
            <person name="Jackson S.A."/>
        </authorList>
    </citation>
    <scope>NUCLEOTIDE SEQUENCE [LARGE SCALE GENOMIC DNA]</scope>
</reference>
<evidence type="ECO:0000313" key="2">
    <source>
        <dbReference type="Proteomes" id="UP000075243"/>
    </source>
</evidence>
<dbReference type="AlphaFoldDB" id="A0A151QY84"/>
<dbReference type="Gramene" id="C.cajan_39964.t">
    <property type="protein sequence ID" value="C.cajan_39964.t.cds1"/>
    <property type="gene ID" value="C.cajan_39964"/>
</dbReference>
<dbReference type="OMA" id="CESEVWM"/>
<keyword evidence="2" id="KW-1185">Reference proteome</keyword>
<proteinExistence type="predicted"/>
<protein>
    <submittedName>
        <fullName evidence="1">Ribonuclease H protein At1g65750 family</fullName>
    </submittedName>
</protein>
<feature type="non-terminal residue" evidence="1">
    <location>
        <position position="1"/>
    </location>
</feature>
<dbReference type="PANTHER" id="PTHR33116:SF70">
    <property type="entry name" value="NON-LTR RETROELEMENT REVERSE TRANSCRIPTASE-LIKE PROTEIN"/>
    <property type="match status" value="1"/>
</dbReference>
<name>A0A151QY84_CAJCA</name>
<sequence length="143" mass="16458">LPHKICDDIDKECRSFLWGHKGEQHRIHVVAWPLICKPKAEGGLGLRDFRNVNKALMMKNGWSLCTDQNMLWVQVIRGKYKCGPANIPMVVKRPNSSNFWSGICDAWDDIQRSMAWNIDDGTMVSFWKDSWLPSRTKLVDKAA</sequence>
<organism evidence="1 2">
    <name type="scientific">Cajanus cajan</name>
    <name type="common">Pigeon pea</name>
    <name type="synonym">Cajanus indicus</name>
    <dbReference type="NCBI Taxonomy" id="3821"/>
    <lineage>
        <taxon>Eukaryota</taxon>
        <taxon>Viridiplantae</taxon>
        <taxon>Streptophyta</taxon>
        <taxon>Embryophyta</taxon>
        <taxon>Tracheophyta</taxon>
        <taxon>Spermatophyta</taxon>
        <taxon>Magnoliopsida</taxon>
        <taxon>eudicotyledons</taxon>
        <taxon>Gunneridae</taxon>
        <taxon>Pentapetalae</taxon>
        <taxon>rosids</taxon>
        <taxon>fabids</taxon>
        <taxon>Fabales</taxon>
        <taxon>Fabaceae</taxon>
        <taxon>Papilionoideae</taxon>
        <taxon>50 kb inversion clade</taxon>
        <taxon>NPAAA clade</taxon>
        <taxon>indigoferoid/millettioid clade</taxon>
        <taxon>Phaseoleae</taxon>
        <taxon>Cajanus</taxon>
    </lineage>
</organism>
<dbReference type="PANTHER" id="PTHR33116">
    <property type="entry name" value="REVERSE TRANSCRIPTASE ZINC-BINDING DOMAIN-CONTAINING PROTEIN-RELATED-RELATED"/>
    <property type="match status" value="1"/>
</dbReference>
<dbReference type="EMBL" id="KQ484421">
    <property type="protein sequence ID" value="KYP35213.1"/>
    <property type="molecule type" value="Genomic_DNA"/>
</dbReference>
<gene>
    <name evidence="1" type="ORF">KK1_043756</name>
</gene>